<dbReference type="GO" id="GO:0003677">
    <property type="term" value="F:DNA binding"/>
    <property type="evidence" value="ECO:0007669"/>
    <property type="project" value="TreeGrafter"/>
</dbReference>
<accession>A0A9Q1CF91</accession>
<evidence type="ECO:0000313" key="7">
    <source>
        <dbReference type="Proteomes" id="UP001152320"/>
    </source>
</evidence>
<dbReference type="InterPro" id="IPR011011">
    <property type="entry name" value="Znf_FYVE_PHD"/>
</dbReference>
<evidence type="ECO:0000256" key="1">
    <source>
        <dbReference type="ARBA" id="ARBA00022723"/>
    </source>
</evidence>
<evidence type="ECO:0000259" key="5">
    <source>
        <dbReference type="Pfam" id="PF03184"/>
    </source>
</evidence>
<proteinExistence type="predicted"/>
<name>A0A9Q1CF91_HOLLE</name>
<organism evidence="6 7">
    <name type="scientific">Holothuria leucospilota</name>
    <name type="common">Black long sea cucumber</name>
    <name type="synonym">Mertensiothuria leucospilota</name>
    <dbReference type="NCBI Taxonomy" id="206669"/>
    <lineage>
        <taxon>Eukaryota</taxon>
        <taxon>Metazoa</taxon>
        <taxon>Echinodermata</taxon>
        <taxon>Eleutherozoa</taxon>
        <taxon>Echinozoa</taxon>
        <taxon>Holothuroidea</taxon>
        <taxon>Aspidochirotacea</taxon>
        <taxon>Aspidochirotida</taxon>
        <taxon>Holothuriidae</taxon>
        <taxon>Holothuria</taxon>
    </lineage>
</organism>
<feature type="compositionally biased region" description="Low complexity" evidence="4">
    <location>
        <begin position="344"/>
        <end position="355"/>
    </location>
</feature>
<dbReference type="PANTHER" id="PTHR19303:SF74">
    <property type="entry name" value="POGO TRANSPOSABLE ELEMENT WITH KRAB DOMAIN"/>
    <property type="match status" value="1"/>
</dbReference>
<dbReference type="EMBL" id="JAIZAY010000004">
    <property type="protein sequence ID" value="KAJ8043643.1"/>
    <property type="molecule type" value="Genomic_DNA"/>
</dbReference>
<evidence type="ECO:0000256" key="2">
    <source>
        <dbReference type="ARBA" id="ARBA00022771"/>
    </source>
</evidence>
<keyword evidence="7" id="KW-1185">Reference proteome</keyword>
<protein>
    <submittedName>
        <fullName evidence="6">Tigger transposable element-derived protein 2</fullName>
    </submittedName>
</protein>
<comment type="caution">
    <text evidence="6">The sequence shown here is derived from an EMBL/GenBank/DDBJ whole genome shotgun (WGS) entry which is preliminary data.</text>
</comment>
<dbReference type="AlphaFoldDB" id="A0A9Q1CF91"/>
<dbReference type="Proteomes" id="UP001152320">
    <property type="component" value="Chromosome 4"/>
</dbReference>
<dbReference type="InterPro" id="IPR036397">
    <property type="entry name" value="RNaseH_sf"/>
</dbReference>
<dbReference type="SUPFAM" id="SSF57903">
    <property type="entry name" value="FYVE/PHD zinc finger"/>
    <property type="match status" value="1"/>
</dbReference>
<reference evidence="6" key="1">
    <citation type="submission" date="2021-10" db="EMBL/GenBank/DDBJ databases">
        <title>Tropical sea cucumber genome reveals ecological adaptation and Cuvierian tubules defense mechanism.</title>
        <authorList>
            <person name="Chen T."/>
        </authorList>
    </citation>
    <scope>NUCLEOTIDE SEQUENCE</scope>
    <source>
        <strain evidence="6">Nanhai2018</strain>
        <tissue evidence="6">Muscle</tissue>
    </source>
</reference>
<dbReference type="Gene3D" id="3.30.420.10">
    <property type="entry name" value="Ribonuclease H-like superfamily/Ribonuclease H"/>
    <property type="match status" value="1"/>
</dbReference>
<dbReference type="OrthoDB" id="8195605at2759"/>
<feature type="region of interest" description="Disordered" evidence="4">
    <location>
        <begin position="270"/>
        <end position="317"/>
    </location>
</feature>
<dbReference type="Pfam" id="PF03184">
    <property type="entry name" value="DDE_1"/>
    <property type="match status" value="1"/>
</dbReference>
<dbReference type="InterPro" id="IPR004875">
    <property type="entry name" value="DDE_SF_endonuclease_dom"/>
</dbReference>
<evidence type="ECO:0000256" key="4">
    <source>
        <dbReference type="SAM" id="MobiDB-lite"/>
    </source>
</evidence>
<dbReference type="CDD" id="cd15489">
    <property type="entry name" value="PHD_SF"/>
    <property type="match status" value="1"/>
</dbReference>
<evidence type="ECO:0000256" key="3">
    <source>
        <dbReference type="ARBA" id="ARBA00022833"/>
    </source>
</evidence>
<sequence length="486" mass="53698">MNATTLKLGPTSCFSSVQEEELKKHILELESRGFGLTPMEIRTLAYDYAEANNIEHKFNKQKRVGGEKGTTVTAVVCGNAAGDYIPPFLIFKGKRSNPLLATGAPSGTVVELSENGWIDKAIFLRWLQFFNKEARRNAEGKCLLILDGHASHLTIEVLKYANENKIMLLCLPPHSTHWMQPLHKTVFKSIKCSYDKACAKFMRDNPGKPITRYDISRLFTIAYHSGATMGNLVNGFKYTGIFPLDAKAIPDHAYAPAETTEQAKTIHLQEGAPPKSSENDDSVAPAGTTGQATSNVLQESEPAQSSENDGRISNEDTDLEVAMPSIRPEMSTDSCSNLPCEDQGSTSSDTTSLGGRVSFSDILPLRKAAPVKRKRSHKSLIGLVTSADVIERLEKEKKQKESVPKSQKNAQLKKSKGKLPAAKKVKCKASAGQDPDNFCGYCNDYYFDMDDEDEDWLYCKRCLKWYHELCFGLMGGGLLCSQCKKN</sequence>
<keyword evidence="3" id="KW-0862">Zinc</keyword>
<dbReference type="PANTHER" id="PTHR19303">
    <property type="entry name" value="TRANSPOSON"/>
    <property type="match status" value="1"/>
</dbReference>
<gene>
    <name evidence="6" type="ORF">HOLleu_10832</name>
</gene>
<feature type="region of interest" description="Disordered" evidence="4">
    <location>
        <begin position="329"/>
        <end position="356"/>
    </location>
</feature>
<feature type="compositionally biased region" description="Polar residues" evidence="4">
    <location>
        <begin position="288"/>
        <end position="307"/>
    </location>
</feature>
<dbReference type="GO" id="GO:0005634">
    <property type="term" value="C:nucleus"/>
    <property type="evidence" value="ECO:0007669"/>
    <property type="project" value="TreeGrafter"/>
</dbReference>
<dbReference type="GO" id="GO:0008270">
    <property type="term" value="F:zinc ion binding"/>
    <property type="evidence" value="ECO:0007669"/>
    <property type="project" value="UniProtKB-KW"/>
</dbReference>
<dbReference type="InterPro" id="IPR050863">
    <property type="entry name" value="CenT-Element_Derived"/>
</dbReference>
<feature type="region of interest" description="Disordered" evidence="4">
    <location>
        <begin position="395"/>
        <end position="415"/>
    </location>
</feature>
<evidence type="ECO:0000313" key="6">
    <source>
        <dbReference type="EMBL" id="KAJ8043643.1"/>
    </source>
</evidence>
<keyword evidence="1" id="KW-0479">Metal-binding</keyword>
<dbReference type="PROSITE" id="PS01359">
    <property type="entry name" value="ZF_PHD_1"/>
    <property type="match status" value="1"/>
</dbReference>
<dbReference type="InterPro" id="IPR019786">
    <property type="entry name" value="Zinc_finger_PHD-type_CS"/>
</dbReference>
<feature type="domain" description="DDE-1" evidence="5">
    <location>
        <begin position="71"/>
        <end position="203"/>
    </location>
</feature>
<keyword evidence="2" id="KW-0863">Zinc-finger</keyword>